<feature type="signal peptide" evidence="6">
    <location>
        <begin position="1"/>
        <end position="23"/>
    </location>
</feature>
<gene>
    <name evidence="8" type="ORF">SXIM_37980</name>
</gene>
<evidence type="ECO:0000256" key="5">
    <source>
        <dbReference type="SAM" id="MobiDB-lite"/>
    </source>
</evidence>
<dbReference type="EMBL" id="CP009922">
    <property type="protein sequence ID" value="AKG45182.1"/>
    <property type="molecule type" value="Genomic_DNA"/>
</dbReference>
<comment type="similarity">
    <text evidence="2">Belongs to the bacterial solute-binding protein 8 family.</text>
</comment>
<dbReference type="Gene3D" id="3.40.50.1980">
    <property type="entry name" value="Nitrogenase molybdenum iron protein domain"/>
    <property type="match status" value="2"/>
</dbReference>
<proteinExistence type="inferred from homology"/>
<evidence type="ECO:0000256" key="4">
    <source>
        <dbReference type="ARBA" id="ARBA00022729"/>
    </source>
</evidence>
<reference evidence="8" key="1">
    <citation type="submission" date="2019-08" db="EMBL/GenBank/DDBJ databases">
        <title>Complete genome sequence of a mangrove-derived Streptomyces xiamenensis.</title>
        <authorList>
            <person name="Xu J."/>
        </authorList>
    </citation>
    <scope>NUCLEOTIDE SEQUENCE</scope>
    <source>
        <strain evidence="8">318</strain>
    </source>
</reference>
<feature type="domain" description="Fe/B12 periplasmic-binding" evidence="7">
    <location>
        <begin position="73"/>
        <end position="333"/>
    </location>
</feature>
<dbReference type="PANTHER" id="PTHR30532:SF25">
    <property type="entry name" value="IRON(III) DICITRATE-BINDING PERIPLASMIC PROTEIN"/>
    <property type="match status" value="1"/>
</dbReference>
<dbReference type="Pfam" id="PF01497">
    <property type="entry name" value="Peripla_BP_2"/>
    <property type="match status" value="1"/>
</dbReference>
<evidence type="ECO:0000313" key="9">
    <source>
        <dbReference type="Proteomes" id="UP000034034"/>
    </source>
</evidence>
<evidence type="ECO:0000256" key="3">
    <source>
        <dbReference type="ARBA" id="ARBA00022448"/>
    </source>
</evidence>
<dbReference type="RefSeq" id="WP_218941164.1">
    <property type="nucleotide sequence ID" value="NZ_CP009922.3"/>
</dbReference>
<feature type="compositionally biased region" description="Low complexity" evidence="5">
    <location>
        <begin position="34"/>
        <end position="53"/>
    </location>
</feature>
<dbReference type="PROSITE" id="PS50983">
    <property type="entry name" value="FE_B12_PBP"/>
    <property type="match status" value="1"/>
</dbReference>
<protein>
    <submittedName>
        <fullName evidence="8">ABC-type Fe3+-hydroxamate transport system, periplasmic component</fullName>
    </submittedName>
</protein>
<dbReference type="HOGENOM" id="CLU_038034_0_2_11"/>
<evidence type="ECO:0000256" key="1">
    <source>
        <dbReference type="ARBA" id="ARBA00004196"/>
    </source>
</evidence>
<dbReference type="KEGG" id="sxi:SXIM_37980"/>
<dbReference type="GO" id="GO:1901678">
    <property type="term" value="P:iron coordination entity transport"/>
    <property type="evidence" value="ECO:0007669"/>
    <property type="project" value="UniProtKB-ARBA"/>
</dbReference>
<dbReference type="AlphaFoldDB" id="A0A0F7FYN8"/>
<evidence type="ECO:0000313" key="8">
    <source>
        <dbReference type="EMBL" id="AKG45182.1"/>
    </source>
</evidence>
<dbReference type="PANTHER" id="PTHR30532">
    <property type="entry name" value="IRON III DICITRATE-BINDING PERIPLASMIC PROTEIN"/>
    <property type="match status" value="1"/>
</dbReference>
<dbReference type="PATRIC" id="fig|408015.6.peg.3848"/>
<name>A0A0F7FYN8_9ACTN</name>
<dbReference type="Proteomes" id="UP000034034">
    <property type="component" value="Chromosome"/>
</dbReference>
<organism evidence="8 9">
    <name type="scientific">Streptomyces xiamenensis</name>
    <dbReference type="NCBI Taxonomy" id="408015"/>
    <lineage>
        <taxon>Bacteria</taxon>
        <taxon>Bacillati</taxon>
        <taxon>Actinomycetota</taxon>
        <taxon>Actinomycetes</taxon>
        <taxon>Kitasatosporales</taxon>
        <taxon>Streptomycetaceae</taxon>
        <taxon>Streptomyces</taxon>
    </lineage>
</organism>
<dbReference type="SUPFAM" id="SSF53807">
    <property type="entry name" value="Helical backbone' metal receptor"/>
    <property type="match status" value="1"/>
</dbReference>
<dbReference type="InterPro" id="IPR051313">
    <property type="entry name" value="Bact_iron-sidero_bind"/>
</dbReference>
<comment type="subcellular location">
    <subcellularLocation>
        <location evidence="1">Cell envelope</location>
    </subcellularLocation>
</comment>
<dbReference type="STRING" id="408015.SXIM_37980"/>
<keyword evidence="9" id="KW-1185">Reference proteome</keyword>
<feature type="chain" id="PRO_5002515539" evidence="6">
    <location>
        <begin position="24"/>
        <end position="335"/>
    </location>
</feature>
<dbReference type="GO" id="GO:0030288">
    <property type="term" value="C:outer membrane-bounded periplasmic space"/>
    <property type="evidence" value="ECO:0007669"/>
    <property type="project" value="TreeGrafter"/>
</dbReference>
<keyword evidence="3" id="KW-0813">Transport</keyword>
<evidence type="ECO:0000259" key="7">
    <source>
        <dbReference type="PROSITE" id="PS50983"/>
    </source>
</evidence>
<keyword evidence="4 6" id="KW-0732">Signal</keyword>
<dbReference type="PROSITE" id="PS51257">
    <property type="entry name" value="PROKAR_LIPOPROTEIN"/>
    <property type="match status" value="1"/>
</dbReference>
<dbReference type="InterPro" id="IPR002491">
    <property type="entry name" value="ABC_transptr_periplasmic_BD"/>
</dbReference>
<feature type="region of interest" description="Disordered" evidence="5">
    <location>
        <begin position="30"/>
        <end position="65"/>
    </location>
</feature>
<evidence type="ECO:0000256" key="2">
    <source>
        <dbReference type="ARBA" id="ARBA00008814"/>
    </source>
</evidence>
<sequence>MTTPLRRRWRLRVGAFALMTALAAGLAGCGSDGGSSPADSDDSATGAGSGDASFPRTITHDKGSTEIPAAPQRIVALDNSLVEAVVALDGNLVAGVGGYRNLDGFPAYLGDAVKDTVDVGPLESPNLEQIMLLEPDLIISATVRHDELYDTLSDIAPTVFVATTGPTWKDNIALVGEALGAEDRAAEQITAYETRAAAIGEAVNAAHDNPTVSVIRFLDGPTRIYLPHTFSGIILADMGLTRPENQRDPEEFTLEISEEQIEQAEADVIFYTTYAGGEDRKERFLANPLWERLSAVQNGAVYEVEDAIWMTSVSLQGADQVLDNMAEIFGVDAAK</sequence>
<dbReference type="CDD" id="cd01146">
    <property type="entry name" value="FhuD"/>
    <property type="match status" value="1"/>
</dbReference>
<evidence type="ECO:0000256" key="6">
    <source>
        <dbReference type="SAM" id="SignalP"/>
    </source>
</evidence>
<accession>A0A0F7FYN8</accession>